<name>A0ABS2L0K1_9MICO</name>
<dbReference type="PANTHER" id="PTHR35585:SF1">
    <property type="entry name" value="HHE DOMAIN PROTEIN (AFU_ORTHOLOGUE AFUA_4G00730)"/>
    <property type="match status" value="1"/>
</dbReference>
<keyword evidence="3" id="KW-1185">Reference proteome</keyword>
<dbReference type="Gene3D" id="1.20.120.520">
    <property type="entry name" value="nmb1532 protein domain like"/>
    <property type="match status" value="1"/>
</dbReference>
<evidence type="ECO:0000259" key="1">
    <source>
        <dbReference type="Pfam" id="PF01814"/>
    </source>
</evidence>
<proteinExistence type="predicted"/>
<sequence length="171" mass="19502">MMDITDLILTDHHEQRRMFALLEEIPAERTDALASVWGRLKVLLEVHARAEELLFYPRLLKLQQDRINIETPQAETTDAIHDHNEIRDAIAAVAGNPVGSDSWQRAVSKVNEVNSDHMAEEEREGLTDFRRHVSRDERHTIAVDFCAFEAEHASGITPHDQDPDDYVAANE</sequence>
<evidence type="ECO:0000313" key="3">
    <source>
        <dbReference type="Proteomes" id="UP000776164"/>
    </source>
</evidence>
<dbReference type="PANTHER" id="PTHR35585">
    <property type="entry name" value="HHE DOMAIN PROTEIN (AFU_ORTHOLOGUE AFUA_4G00730)"/>
    <property type="match status" value="1"/>
</dbReference>
<gene>
    <name evidence="2" type="ORF">JOE66_000232</name>
</gene>
<dbReference type="Pfam" id="PF01814">
    <property type="entry name" value="Hemerythrin"/>
    <property type="match status" value="1"/>
</dbReference>
<dbReference type="InterPro" id="IPR012312">
    <property type="entry name" value="Hemerythrin-like"/>
</dbReference>
<comment type="caution">
    <text evidence="2">The sequence shown here is derived from an EMBL/GenBank/DDBJ whole genome shotgun (WGS) entry which is preliminary data.</text>
</comment>
<organism evidence="2 3">
    <name type="scientific">Subtercola frigoramans</name>
    <dbReference type="NCBI Taxonomy" id="120298"/>
    <lineage>
        <taxon>Bacteria</taxon>
        <taxon>Bacillati</taxon>
        <taxon>Actinomycetota</taxon>
        <taxon>Actinomycetes</taxon>
        <taxon>Micrococcales</taxon>
        <taxon>Microbacteriaceae</taxon>
        <taxon>Subtercola</taxon>
    </lineage>
</organism>
<feature type="domain" description="Hemerythrin-like" evidence="1">
    <location>
        <begin position="4"/>
        <end position="124"/>
    </location>
</feature>
<evidence type="ECO:0000313" key="2">
    <source>
        <dbReference type="EMBL" id="MBM7470598.1"/>
    </source>
</evidence>
<reference evidence="2 3" key="1">
    <citation type="submission" date="2021-01" db="EMBL/GenBank/DDBJ databases">
        <title>Sequencing the genomes of 1000 actinobacteria strains.</title>
        <authorList>
            <person name="Klenk H.-P."/>
        </authorList>
    </citation>
    <scope>NUCLEOTIDE SEQUENCE [LARGE SCALE GENOMIC DNA]</scope>
    <source>
        <strain evidence="2 3">DSM 13057</strain>
    </source>
</reference>
<dbReference type="Proteomes" id="UP000776164">
    <property type="component" value="Unassembled WGS sequence"/>
</dbReference>
<dbReference type="EMBL" id="JAFBBU010000001">
    <property type="protein sequence ID" value="MBM7470598.1"/>
    <property type="molecule type" value="Genomic_DNA"/>
</dbReference>
<accession>A0ABS2L0K1</accession>
<protein>
    <recommendedName>
        <fullName evidence="1">Hemerythrin-like domain-containing protein</fullName>
    </recommendedName>
</protein>
<dbReference type="RefSeq" id="WP_205106329.1">
    <property type="nucleotide sequence ID" value="NZ_BAAAHT010000018.1"/>
</dbReference>